<dbReference type="GO" id="GO:0005576">
    <property type="term" value="C:extracellular region"/>
    <property type="evidence" value="ECO:0007669"/>
    <property type="project" value="InterPro"/>
</dbReference>
<name>A0A9P6MH75_9FUNG</name>
<proteinExistence type="predicted"/>
<dbReference type="EMBL" id="JAAAHW010000616">
    <property type="protein sequence ID" value="KAG0000568.1"/>
    <property type="molecule type" value="Genomic_DNA"/>
</dbReference>
<dbReference type="AlphaFoldDB" id="A0A9P6MH75"/>
<accession>A0A9P6MH75</accession>
<dbReference type="Proteomes" id="UP000749646">
    <property type="component" value="Unassembled WGS sequence"/>
</dbReference>
<keyword evidence="3" id="KW-1185">Reference proteome</keyword>
<dbReference type="Gene3D" id="3.40.198.10">
    <property type="entry name" value="Delta-endotoxin CytB-like"/>
    <property type="match status" value="1"/>
</dbReference>
<evidence type="ECO:0000313" key="3">
    <source>
        <dbReference type="Proteomes" id="UP000749646"/>
    </source>
</evidence>
<protein>
    <submittedName>
        <fullName evidence="2">Uncharacterized protein</fullName>
    </submittedName>
</protein>
<sequence>MSNAVALITNTSNTLKHFMDITMVPDKFIDTAAEVQAYMERSLNISKKSFDWDHLQVRLRERRDTKLTLSGVQTTIIQKEVSSISDFEPQIIKYLTDSLHITLQPTAVKQIFATISSTFDNLKKETEHCGIFGTDTNKKGGND</sequence>
<gene>
    <name evidence="2" type="ORF">BGZ65_004251</name>
</gene>
<reference evidence="2" key="1">
    <citation type="journal article" date="2020" name="Fungal Divers.">
        <title>Resolving the Mortierellaceae phylogeny through synthesis of multi-gene phylogenetics and phylogenomics.</title>
        <authorList>
            <person name="Vandepol N."/>
            <person name="Liber J."/>
            <person name="Desiro A."/>
            <person name="Na H."/>
            <person name="Kennedy M."/>
            <person name="Barry K."/>
            <person name="Grigoriev I.V."/>
            <person name="Miller A.N."/>
            <person name="O'Donnell K."/>
            <person name="Stajich J.E."/>
            <person name="Bonito G."/>
        </authorList>
    </citation>
    <scope>NUCLEOTIDE SEQUENCE</scope>
    <source>
        <strain evidence="2">MES-2147</strain>
    </source>
</reference>
<dbReference type="InterPro" id="IPR001615">
    <property type="entry name" value="Endotoxin_CytB"/>
</dbReference>
<dbReference type="SUPFAM" id="SSF55676">
    <property type="entry name" value="CytB endotoxin-like"/>
    <property type="match status" value="1"/>
</dbReference>
<dbReference type="Pfam" id="PF01338">
    <property type="entry name" value="Bac_thur_toxin"/>
    <property type="match status" value="1"/>
</dbReference>
<dbReference type="OrthoDB" id="3178885at2759"/>
<keyword evidence="1" id="KW-0749">Sporulation</keyword>
<organism evidence="2 3">
    <name type="scientific">Modicella reniformis</name>
    <dbReference type="NCBI Taxonomy" id="1440133"/>
    <lineage>
        <taxon>Eukaryota</taxon>
        <taxon>Fungi</taxon>
        <taxon>Fungi incertae sedis</taxon>
        <taxon>Mucoromycota</taxon>
        <taxon>Mortierellomycotina</taxon>
        <taxon>Mortierellomycetes</taxon>
        <taxon>Mortierellales</taxon>
        <taxon>Mortierellaceae</taxon>
        <taxon>Modicella</taxon>
    </lineage>
</organism>
<dbReference type="GO" id="GO:0030435">
    <property type="term" value="P:sporulation resulting in formation of a cellular spore"/>
    <property type="evidence" value="ECO:0007669"/>
    <property type="project" value="UniProtKB-KW"/>
</dbReference>
<evidence type="ECO:0000313" key="2">
    <source>
        <dbReference type="EMBL" id="KAG0000568.1"/>
    </source>
</evidence>
<evidence type="ECO:0000256" key="1">
    <source>
        <dbReference type="ARBA" id="ARBA00022969"/>
    </source>
</evidence>
<feature type="non-terminal residue" evidence="2">
    <location>
        <position position="143"/>
    </location>
</feature>
<comment type="caution">
    <text evidence="2">The sequence shown here is derived from an EMBL/GenBank/DDBJ whole genome shotgun (WGS) entry which is preliminary data.</text>
</comment>
<dbReference type="InterPro" id="IPR035918">
    <property type="entry name" value="CytB_endotoxin-like_sf"/>
</dbReference>